<sequence length="163" mass="18975">MPSFDAIQDEISNFLSVSEELTEDQHVPALNYLEELALQEQSKVDAIGYAVRKRKAEIDFLKQEEERIRHRRKSMENRLEEFKDYLLAVLKKHNLQKVKGLSSTIYTRNVSSVKLNNLDGIPEKFKKIVTEVKVDKRGIAEELKQGWHIPGVELEQRLSLTIR</sequence>
<name>D6SV03_9BACT</name>
<evidence type="ECO:0000313" key="2">
    <source>
        <dbReference type="Proteomes" id="UP000005496"/>
    </source>
</evidence>
<dbReference type="eggNOG" id="ENOG5033DHI">
    <property type="taxonomic scope" value="Bacteria"/>
</dbReference>
<dbReference type="RefSeq" id="WP_008871853.1">
    <property type="nucleotide sequence ID" value="NZ_ACJN02000005.1"/>
</dbReference>
<dbReference type="Pfam" id="PF05565">
    <property type="entry name" value="Sipho_Gp157"/>
    <property type="match status" value="1"/>
</dbReference>
<reference evidence="1" key="1">
    <citation type="submission" date="2010-05" db="EMBL/GenBank/DDBJ databases">
        <title>The draft genome of Desulfonatronospira thiodismutans ASO3-1.</title>
        <authorList>
            <consortium name="US DOE Joint Genome Institute (JGI-PGF)"/>
            <person name="Lucas S."/>
            <person name="Copeland A."/>
            <person name="Lapidus A."/>
            <person name="Cheng J.-F."/>
            <person name="Bruce D."/>
            <person name="Goodwin L."/>
            <person name="Pitluck S."/>
            <person name="Chertkov O."/>
            <person name="Brettin T."/>
            <person name="Detter J.C."/>
            <person name="Han C."/>
            <person name="Land M.L."/>
            <person name="Hauser L."/>
            <person name="Kyrpides N."/>
            <person name="Mikhailova N."/>
            <person name="Muyzer G."/>
            <person name="Woyke T."/>
        </authorList>
    </citation>
    <scope>NUCLEOTIDE SEQUENCE [LARGE SCALE GENOMIC DNA]</scope>
    <source>
        <strain evidence="1">ASO3-1</strain>
    </source>
</reference>
<dbReference type="InterPro" id="IPR008840">
    <property type="entry name" value="Sipho_Gp157"/>
</dbReference>
<gene>
    <name evidence="1" type="ORF">Dthio_PD0048</name>
</gene>
<proteinExistence type="predicted"/>
<dbReference type="EMBL" id="ACJN02000005">
    <property type="protein sequence ID" value="EFI32759.1"/>
    <property type="molecule type" value="Genomic_DNA"/>
</dbReference>
<keyword evidence="2" id="KW-1185">Reference proteome</keyword>
<dbReference type="OrthoDB" id="5471321at2"/>
<accession>D6SV03</accession>
<protein>
    <submittedName>
        <fullName evidence="1">Gp157 family protein</fullName>
    </submittedName>
</protein>
<organism evidence="1 2">
    <name type="scientific">Desulfonatronospira thiodismutans ASO3-1</name>
    <dbReference type="NCBI Taxonomy" id="555779"/>
    <lineage>
        <taxon>Bacteria</taxon>
        <taxon>Pseudomonadati</taxon>
        <taxon>Thermodesulfobacteriota</taxon>
        <taxon>Desulfovibrionia</taxon>
        <taxon>Desulfovibrionales</taxon>
        <taxon>Desulfonatronovibrionaceae</taxon>
        <taxon>Desulfonatronospira</taxon>
    </lineage>
</organism>
<dbReference type="Proteomes" id="UP000005496">
    <property type="component" value="Unassembled WGS sequence"/>
</dbReference>
<dbReference type="AlphaFoldDB" id="D6SV03"/>
<comment type="caution">
    <text evidence="1">The sequence shown here is derived from an EMBL/GenBank/DDBJ whole genome shotgun (WGS) entry which is preliminary data.</text>
</comment>
<evidence type="ECO:0000313" key="1">
    <source>
        <dbReference type="EMBL" id="EFI32759.1"/>
    </source>
</evidence>